<feature type="coiled-coil region" evidence="1">
    <location>
        <begin position="117"/>
        <end position="345"/>
    </location>
</feature>
<name>A0A428Q375_9HYPO</name>
<reference evidence="2 3" key="1">
    <citation type="submission" date="2017-06" db="EMBL/GenBank/DDBJ databases">
        <title>Comparative genomic analysis of Ambrosia Fusariam Clade fungi.</title>
        <authorList>
            <person name="Stajich J.E."/>
            <person name="Carrillo J."/>
            <person name="Kijimoto T."/>
            <person name="Eskalen A."/>
            <person name="O'Donnell K."/>
            <person name="Kasson M."/>
        </authorList>
    </citation>
    <scope>NUCLEOTIDE SEQUENCE [LARGE SCALE GENOMIC DNA]</scope>
    <source>
        <strain evidence="2 3">NRRL62584</strain>
    </source>
</reference>
<gene>
    <name evidence="2" type="ORF">CEP54_007161</name>
</gene>
<evidence type="ECO:0000313" key="2">
    <source>
        <dbReference type="EMBL" id="RSL59718.1"/>
    </source>
</evidence>
<protein>
    <submittedName>
        <fullName evidence="2">Uncharacterized protein</fullName>
    </submittedName>
</protein>
<keyword evidence="3" id="KW-1185">Reference proteome</keyword>
<organism evidence="2 3">
    <name type="scientific">Fusarium duplospermum</name>
    <dbReference type="NCBI Taxonomy" id="1325734"/>
    <lineage>
        <taxon>Eukaryota</taxon>
        <taxon>Fungi</taxon>
        <taxon>Dikarya</taxon>
        <taxon>Ascomycota</taxon>
        <taxon>Pezizomycotina</taxon>
        <taxon>Sordariomycetes</taxon>
        <taxon>Hypocreomycetidae</taxon>
        <taxon>Hypocreales</taxon>
        <taxon>Nectriaceae</taxon>
        <taxon>Fusarium</taxon>
        <taxon>Fusarium solani species complex</taxon>
    </lineage>
</organism>
<comment type="caution">
    <text evidence="2">The sequence shown here is derived from an EMBL/GenBank/DDBJ whole genome shotgun (WGS) entry which is preliminary data.</text>
</comment>
<dbReference type="OrthoDB" id="5068061at2759"/>
<dbReference type="AlphaFoldDB" id="A0A428Q375"/>
<dbReference type="Proteomes" id="UP000288168">
    <property type="component" value="Unassembled WGS sequence"/>
</dbReference>
<accession>A0A428Q375</accession>
<proteinExistence type="predicted"/>
<dbReference type="EMBL" id="NKCI01000064">
    <property type="protein sequence ID" value="RSL59718.1"/>
    <property type="molecule type" value="Genomic_DNA"/>
</dbReference>
<sequence length="423" mass="48790">MTSFWDPENLLRVTDDLRSQAGEIKCLGKMRYNARCRLNIPEANLSEVRPLLGAMSQVKPESITNETLQRLARLCLCIEYHSNQAEQVVSHWTRVLETATQHHQRLLDMENSSSDEIQILKRDIALKNDECKDLRRKLDREIASNAQQNDEWEDKSDEMTTKITHLEQQLSRSENRLTVTEAAISDQEQAKQTLLEQNKEESAARIETEEENVILQSRLKTSEDKLEASEDKLKANEDKLKRAHEENENLTKYLATVRESNEVGFQACQDEISQLKATVQNLTKERDDKDAKLKTSEDKLKIVREEKKNLIKELATVGESNEVGFQACQDEISQLKTTVQGLTRERDDKDTKLQEYHAQLGKQLAQNTLLDDRIASLEQTQAQLEASIVSCWMHSFWAWTTRFKGRRSKPQLVEGNMELKTYA</sequence>
<dbReference type="STRING" id="1325734.A0A428Q375"/>
<keyword evidence="1" id="KW-0175">Coiled coil</keyword>
<evidence type="ECO:0000256" key="1">
    <source>
        <dbReference type="SAM" id="Coils"/>
    </source>
</evidence>
<dbReference type="Gene3D" id="1.10.287.1490">
    <property type="match status" value="1"/>
</dbReference>
<evidence type="ECO:0000313" key="3">
    <source>
        <dbReference type="Proteomes" id="UP000288168"/>
    </source>
</evidence>